<evidence type="ECO:0000256" key="2">
    <source>
        <dbReference type="ARBA" id="ARBA00023015"/>
    </source>
</evidence>
<evidence type="ECO:0000256" key="3">
    <source>
        <dbReference type="ARBA" id="ARBA00023125"/>
    </source>
</evidence>
<dbReference type="InterPro" id="IPR000847">
    <property type="entry name" value="LysR_HTH_N"/>
</dbReference>
<comment type="similarity">
    <text evidence="1">Belongs to the LysR transcriptional regulatory family.</text>
</comment>
<evidence type="ECO:0000313" key="6">
    <source>
        <dbReference type="EMBL" id="GAA4551309.1"/>
    </source>
</evidence>
<evidence type="ECO:0000259" key="5">
    <source>
        <dbReference type="PROSITE" id="PS50931"/>
    </source>
</evidence>
<sequence length="304" mass="32939">MPDPINLRQLAYFLAAADARSMTGAAKALRVSQSAVSQAVAALERRLAVQLLLRHRSKGLTLTAAGAEVVADARALLAHSDELFATARSLGTELAGRLVIGCFLTLAPFLLPQLLEGFHRRHPGVHVEFIEGSMNELRRLLQNGECELALLYDLEVMPKIQRELLYTTTPSVLLHPDHPLAAEAEIPLSALSGEPLVLLDVEPSYEFYHTLLTNAGIDINIRYRAGSFEMARALVGRGFGISMLIQRPAIDFTYEGSRIVTRPVADDVNGPSIVLAHAADATLTRRARAFASFCRASLPPSGGV</sequence>
<dbReference type="PROSITE" id="PS50931">
    <property type="entry name" value="HTH_LYSR"/>
    <property type="match status" value="1"/>
</dbReference>
<dbReference type="Pfam" id="PF00126">
    <property type="entry name" value="HTH_1"/>
    <property type="match status" value="1"/>
</dbReference>
<dbReference type="SUPFAM" id="SSF46785">
    <property type="entry name" value="Winged helix' DNA-binding domain"/>
    <property type="match status" value="1"/>
</dbReference>
<name>A0ABP8RVR2_9PSEU</name>
<dbReference type="PRINTS" id="PR00039">
    <property type="entry name" value="HTHLYSR"/>
</dbReference>
<dbReference type="PANTHER" id="PTHR30346">
    <property type="entry name" value="TRANSCRIPTIONAL DUAL REGULATOR HCAR-RELATED"/>
    <property type="match status" value="1"/>
</dbReference>
<evidence type="ECO:0000256" key="1">
    <source>
        <dbReference type="ARBA" id="ARBA00009437"/>
    </source>
</evidence>
<dbReference type="InterPro" id="IPR036390">
    <property type="entry name" value="WH_DNA-bd_sf"/>
</dbReference>
<dbReference type="Pfam" id="PF03466">
    <property type="entry name" value="LysR_substrate"/>
    <property type="match status" value="1"/>
</dbReference>
<dbReference type="Gene3D" id="1.10.10.10">
    <property type="entry name" value="Winged helix-like DNA-binding domain superfamily/Winged helix DNA-binding domain"/>
    <property type="match status" value="1"/>
</dbReference>
<dbReference type="InterPro" id="IPR036388">
    <property type="entry name" value="WH-like_DNA-bd_sf"/>
</dbReference>
<dbReference type="EMBL" id="BAABGT010000067">
    <property type="protein sequence ID" value="GAA4551309.1"/>
    <property type="molecule type" value="Genomic_DNA"/>
</dbReference>
<keyword evidence="4" id="KW-0804">Transcription</keyword>
<protein>
    <submittedName>
        <fullName evidence="6">LysR family transcriptional regulator</fullName>
    </submittedName>
</protein>
<evidence type="ECO:0000313" key="7">
    <source>
        <dbReference type="Proteomes" id="UP001501598"/>
    </source>
</evidence>
<comment type="caution">
    <text evidence="6">The sequence shown here is derived from an EMBL/GenBank/DDBJ whole genome shotgun (WGS) entry which is preliminary data.</text>
</comment>
<reference evidence="7" key="1">
    <citation type="journal article" date="2019" name="Int. J. Syst. Evol. Microbiol.">
        <title>The Global Catalogue of Microorganisms (GCM) 10K type strain sequencing project: providing services to taxonomists for standard genome sequencing and annotation.</title>
        <authorList>
            <consortium name="The Broad Institute Genomics Platform"/>
            <consortium name="The Broad Institute Genome Sequencing Center for Infectious Disease"/>
            <person name="Wu L."/>
            <person name="Ma J."/>
        </authorList>
    </citation>
    <scope>NUCLEOTIDE SEQUENCE [LARGE SCALE GENOMIC DNA]</scope>
    <source>
        <strain evidence="7">JCM 17906</strain>
    </source>
</reference>
<accession>A0ABP8RVR2</accession>
<dbReference type="PANTHER" id="PTHR30346:SF0">
    <property type="entry name" value="HCA OPERON TRANSCRIPTIONAL ACTIVATOR HCAR"/>
    <property type="match status" value="1"/>
</dbReference>
<dbReference type="SUPFAM" id="SSF53850">
    <property type="entry name" value="Periplasmic binding protein-like II"/>
    <property type="match status" value="1"/>
</dbReference>
<keyword evidence="7" id="KW-1185">Reference proteome</keyword>
<organism evidence="6 7">
    <name type="scientific">Pseudonocardia xishanensis</name>
    <dbReference type="NCBI Taxonomy" id="630995"/>
    <lineage>
        <taxon>Bacteria</taxon>
        <taxon>Bacillati</taxon>
        <taxon>Actinomycetota</taxon>
        <taxon>Actinomycetes</taxon>
        <taxon>Pseudonocardiales</taxon>
        <taxon>Pseudonocardiaceae</taxon>
        <taxon>Pseudonocardia</taxon>
    </lineage>
</organism>
<proteinExistence type="inferred from homology"/>
<dbReference type="Gene3D" id="3.40.190.10">
    <property type="entry name" value="Periplasmic binding protein-like II"/>
    <property type="match status" value="2"/>
</dbReference>
<keyword evidence="3" id="KW-0238">DNA-binding</keyword>
<dbReference type="InterPro" id="IPR005119">
    <property type="entry name" value="LysR_subst-bd"/>
</dbReference>
<evidence type="ECO:0000256" key="4">
    <source>
        <dbReference type="ARBA" id="ARBA00023163"/>
    </source>
</evidence>
<gene>
    <name evidence="6" type="ORF">GCM10023175_42890</name>
</gene>
<dbReference type="RefSeq" id="WP_345421385.1">
    <property type="nucleotide sequence ID" value="NZ_BAABGT010000067.1"/>
</dbReference>
<dbReference type="Proteomes" id="UP001501598">
    <property type="component" value="Unassembled WGS sequence"/>
</dbReference>
<feature type="domain" description="HTH lysR-type" evidence="5">
    <location>
        <begin position="5"/>
        <end position="63"/>
    </location>
</feature>
<keyword evidence="2" id="KW-0805">Transcription regulation</keyword>